<dbReference type="PANTHER" id="PTHR15073">
    <property type="entry name" value="MICROTUBULE-ASSOCIATED PROTEIN"/>
    <property type="match status" value="1"/>
</dbReference>
<feature type="region of interest" description="Disordered" evidence="2">
    <location>
        <begin position="1226"/>
        <end position="1247"/>
    </location>
</feature>
<dbReference type="InterPro" id="IPR051483">
    <property type="entry name" value="MAP7_domain-containing"/>
</dbReference>
<reference evidence="3 4" key="1">
    <citation type="submission" date="2013-02" db="EMBL/GenBank/DDBJ databases">
        <title>The Genome Annotation of Plasmodium falciparum FCH/4.</title>
        <authorList>
            <consortium name="The Broad Institute Genome Sequencing Platform"/>
            <consortium name="The Broad Institute Genome Sequencing Center for Infectious Disease"/>
            <person name="Neafsey D."/>
            <person name="Hoffman S."/>
            <person name="Volkman S."/>
            <person name="Rosenthal P."/>
            <person name="Walker B."/>
            <person name="Young S.K."/>
            <person name="Zeng Q."/>
            <person name="Gargeya S."/>
            <person name="Fitzgerald M."/>
            <person name="Haas B."/>
            <person name="Abouelleil A."/>
            <person name="Allen A.W."/>
            <person name="Alvarado L."/>
            <person name="Arachchi H.M."/>
            <person name="Berlin A.M."/>
            <person name="Chapman S.B."/>
            <person name="Gainer-Dewar J."/>
            <person name="Goldberg J."/>
            <person name="Griggs A."/>
            <person name="Gujja S."/>
            <person name="Hansen M."/>
            <person name="Howarth C."/>
            <person name="Imamovic A."/>
            <person name="Ireland A."/>
            <person name="Larimer J."/>
            <person name="McCowan C."/>
            <person name="Murphy C."/>
            <person name="Pearson M."/>
            <person name="Poon T.W."/>
            <person name="Priest M."/>
            <person name="Roberts A."/>
            <person name="Saif S."/>
            <person name="Shea T."/>
            <person name="Sisk P."/>
            <person name="Sykes S."/>
            <person name="Wortman J."/>
            <person name="Nusbaum C."/>
            <person name="Birren B."/>
        </authorList>
    </citation>
    <scope>NUCLEOTIDE SEQUENCE [LARGE SCALE GENOMIC DNA]</scope>
    <source>
        <strain evidence="3 4">FCH/4</strain>
    </source>
</reference>
<protein>
    <submittedName>
        <fullName evidence="3">Uncharacterized protein</fullName>
    </submittedName>
</protein>
<evidence type="ECO:0000313" key="3">
    <source>
        <dbReference type="EMBL" id="ETW27790.1"/>
    </source>
</evidence>
<feature type="compositionally biased region" description="Low complexity" evidence="2">
    <location>
        <begin position="1275"/>
        <end position="1286"/>
    </location>
</feature>
<feature type="compositionally biased region" description="Low complexity" evidence="2">
    <location>
        <begin position="818"/>
        <end position="827"/>
    </location>
</feature>
<evidence type="ECO:0000256" key="1">
    <source>
        <dbReference type="ARBA" id="ARBA00023054"/>
    </source>
</evidence>
<feature type="region of interest" description="Disordered" evidence="2">
    <location>
        <begin position="787"/>
        <end position="828"/>
    </location>
</feature>
<feature type="compositionally biased region" description="Basic and acidic residues" evidence="2">
    <location>
        <begin position="787"/>
        <end position="802"/>
    </location>
</feature>
<dbReference type="OrthoDB" id="378565at2759"/>
<proteinExistence type="predicted"/>
<feature type="region of interest" description="Disordered" evidence="2">
    <location>
        <begin position="1112"/>
        <end position="1135"/>
    </location>
</feature>
<evidence type="ECO:0000256" key="2">
    <source>
        <dbReference type="SAM" id="MobiDB-lite"/>
    </source>
</evidence>
<keyword evidence="1" id="KW-0175">Coiled coil</keyword>
<dbReference type="EMBL" id="KI928062">
    <property type="protein sequence ID" value="ETW27790.1"/>
    <property type="molecule type" value="Genomic_DNA"/>
</dbReference>
<reference evidence="3 4" key="2">
    <citation type="submission" date="2013-02" db="EMBL/GenBank/DDBJ databases">
        <title>The Genome Sequence of Plasmodium falciparum FCH/4.</title>
        <authorList>
            <consortium name="The Broad Institute Genome Sequencing Platform"/>
            <consortium name="The Broad Institute Genome Sequencing Center for Infectious Disease"/>
            <person name="Neafsey D."/>
            <person name="Cheeseman I."/>
            <person name="Volkman S."/>
            <person name="Adams J."/>
            <person name="Walker B."/>
            <person name="Young S.K."/>
            <person name="Zeng Q."/>
            <person name="Gargeya S."/>
            <person name="Fitzgerald M."/>
            <person name="Haas B."/>
            <person name="Abouelleil A."/>
            <person name="Alvarado L."/>
            <person name="Arachchi H.M."/>
            <person name="Berlin A.M."/>
            <person name="Chapman S.B."/>
            <person name="Dewar J."/>
            <person name="Goldberg J."/>
            <person name="Griggs A."/>
            <person name="Gujja S."/>
            <person name="Hansen M."/>
            <person name="Howarth C."/>
            <person name="Imamovic A."/>
            <person name="Larimer J."/>
            <person name="McCowan C."/>
            <person name="Murphy C."/>
            <person name="Neiman D."/>
            <person name="Pearson M."/>
            <person name="Priest M."/>
            <person name="Roberts A."/>
            <person name="Saif S."/>
            <person name="Shea T."/>
            <person name="Sisk P."/>
            <person name="Sykes S."/>
            <person name="Wortman J."/>
            <person name="Nusbaum C."/>
            <person name="Birren B."/>
        </authorList>
    </citation>
    <scope>NUCLEOTIDE SEQUENCE [LARGE SCALE GENOMIC DNA]</scope>
    <source>
        <strain evidence="3 4">FCH/4</strain>
    </source>
</reference>
<feature type="region of interest" description="Disordered" evidence="2">
    <location>
        <begin position="1259"/>
        <end position="1287"/>
    </location>
</feature>
<feature type="compositionally biased region" description="Acidic residues" evidence="2">
    <location>
        <begin position="803"/>
        <end position="817"/>
    </location>
</feature>
<gene>
    <name evidence="3" type="ORF">PFFCH_04769</name>
</gene>
<evidence type="ECO:0000313" key="4">
    <source>
        <dbReference type="Proteomes" id="UP000030656"/>
    </source>
</evidence>
<accession>A0A024VHW4</accession>
<name>A0A024VHW4_PLAFA</name>
<organism evidence="3 4">
    <name type="scientific">Plasmodium falciparum FCH/4</name>
    <dbReference type="NCBI Taxonomy" id="1036724"/>
    <lineage>
        <taxon>Eukaryota</taxon>
        <taxon>Sar</taxon>
        <taxon>Alveolata</taxon>
        <taxon>Apicomplexa</taxon>
        <taxon>Aconoidasida</taxon>
        <taxon>Haemosporida</taxon>
        <taxon>Plasmodiidae</taxon>
        <taxon>Plasmodium</taxon>
        <taxon>Plasmodium (Laverania)</taxon>
    </lineage>
</organism>
<feature type="compositionally biased region" description="Basic and acidic residues" evidence="2">
    <location>
        <begin position="1259"/>
        <end position="1274"/>
    </location>
</feature>
<dbReference type="Proteomes" id="UP000030656">
    <property type="component" value="Unassembled WGS sequence"/>
</dbReference>
<sequence>MEDRHINFEVFKSSYLEKHLKIEDLDECIKKKRNDKNKEIMEIISQGDSLKRLYSNNDDKNDHDIINDDKKENVSIKNRIDHMNINTSDLPLKNEKNKNIFFKKYNSLHIDHTDTKKKINEFLKKYKDTYNIFKEKKLPLCNNIDELFHNNYNNDKEQNSHNQLSSPKKYNNNIKSIIQLNEQNKKYDVDNINNFIQKNIIKNNSLGMQKILYNIKSTFNDFIDVYMEKPNTDIDFLYNKIYEEKKKKKNNYNNNNNNNYNHNNNDEISKHIYECNILKDVNPKGRDVKEINKIKKIKDQFGCSKNEPYEYINMISEYMNNNNNNNNRSFIKEGYHTNKKDTDSTKEKIKEEKDEVLLNYELEENSNDEIIDTQTNDKNVVDVSVLTHKYKYRSNIIFTINKIKNLESIIEINISITDIKLKIPGMRIENIILPYKYNNDILRIEIKTLKNKLIHNNKLNKHIYKNKNEYNFNSSCSDNLCPTKKDSKAKIICYYAFIPLCNIKDQIINKKLILIKSKNKEIYEKEKLLPETLYLIQSKDITSSQEKYFYISIKKCIHGIHYYPNNINDEKDNIQHNYFTPIYVSLYNDNVDNYIAHIINQNNYVEKIKIQKIIENETKNYNDHNINISQGSYIINNMYFKFFFNHNKELVCNNQNHTKTNNTNQHKAVDIFHFLCNNYISIKCPLDLIPLYILPPYQDLQYLDFIGNNKFLKLKFILHLLSIMENICIHICSLMNIKINTSPIFNDHLKSVEIKDEQNRKNYFTFMYTSYMPNEQGAVISAEHINENNNKKNNDDNNKKNNDDDDNNNNNNDDDDNNNNNNNNNNNIICGDEDKKNYFVNYIKPFIFRFQNVDKNDIPNNLRNINKYMYNKINNNDHYDYTNFYGEDSISIHQDLQKNHVKNDKFHMEKINDNDLFIYEYAKKQALFIYNIIKDYDDIINIHKFYDQEKNILYTTNYNKHSFQNFYMHIIDEYNKIINQTCISKQQIYINQYDKKRENDISFFNNTHNTKDNILSIQHNNNNNNNVKENITNNNFLSSNYDNLENYNKSYNILNLSKKELNNNVTCTKCKIKDIGNVHCKDNNFLDFFNKDEENNNSDNNKNDIHMDDLDKYIQHNNPSSPHYFISSKNRDKEPQDKTHIHYLNNKKNEKINVHIDMCDHTNSKYNPLNSKENNSMKKEINKNLVEYKDNFSTSSKKCYEANYINKNFSFSPEYFEETNECINENSKQNNNRNKENIQLFQDDNKKEKNYEEYNKINEKLDNNPIYKTKEKNRNNNNKKNNNSNNLSYMYGQTNINNKKNIILKDGTKDNVNKFNDDNYNNRKKTCNLIKSNIYKM</sequence>
<dbReference type="PANTHER" id="PTHR15073:SF1">
    <property type="entry name" value="RETICULOCYTE-BINDING PROTEIN HOMOLOG 2A"/>
    <property type="match status" value="1"/>
</dbReference>